<accession>A0AAD3TT02</accession>
<dbReference type="Gene3D" id="2.160.10.20">
    <property type="entry name" value="Insect antifreeze protein"/>
    <property type="match status" value="1"/>
</dbReference>
<feature type="compositionally biased region" description="Basic and acidic residues" evidence="1">
    <location>
        <begin position="651"/>
        <end position="692"/>
    </location>
</feature>
<feature type="compositionally biased region" description="Basic and acidic residues" evidence="1">
    <location>
        <begin position="424"/>
        <end position="433"/>
    </location>
</feature>
<dbReference type="AlphaFoldDB" id="A0AAD3TT02"/>
<protein>
    <submittedName>
        <fullName evidence="2">Uncharacterized protein</fullName>
    </submittedName>
</protein>
<gene>
    <name evidence="2" type="ORF">CspeluHIS016_0209410</name>
</gene>
<feature type="region of interest" description="Disordered" evidence="1">
    <location>
        <begin position="651"/>
        <end position="846"/>
    </location>
</feature>
<name>A0AAD3TT02_9TREE</name>
<organism evidence="2 3">
    <name type="scientific">Cutaneotrichosporon spelunceum</name>
    <dbReference type="NCBI Taxonomy" id="1672016"/>
    <lineage>
        <taxon>Eukaryota</taxon>
        <taxon>Fungi</taxon>
        <taxon>Dikarya</taxon>
        <taxon>Basidiomycota</taxon>
        <taxon>Agaricomycotina</taxon>
        <taxon>Tremellomycetes</taxon>
        <taxon>Trichosporonales</taxon>
        <taxon>Trichosporonaceae</taxon>
        <taxon>Cutaneotrichosporon</taxon>
    </lineage>
</organism>
<feature type="compositionally biased region" description="Polar residues" evidence="1">
    <location>
        <begin position="219"/>
        <end position="236"/>
    </location>
</feature>
<proteinExistence type="predicted"/>
<evidence type="ECO:0000256" key="1">
    <source>
        <dbReference type="SAM" id="MobiDB-lite"/>
    </source>
</evidence>
<feature type="compositionally biased region" description="Basic and acidic residues" evidence="1">
    <location>
        <begin position="303"/>
        <end position="330"/>
    </location>
</feature>
<dbReference type="Proteomes" id="UP001222932">
    <property type="component" value="Unassembled WGS sequence"/>
</dbReference>
<sequence>MDANNLGRQVNDLVQSLTARETDTVDDAIAANFAADAQLTTPIKSVKGADKIRDVLNLHRAFASQSTPGPVNWDESNKTATLSMQTIYSLGNAPWPFSMLRRFSIPIKWADIKLYLQPDESHPVRSDATEPTKYQVSRISTVAHPPKNKLIAAAYSVIMFTARIVAPFIIDSMVVIHKFFNARRPQLVEDPERVATNVDVPSSPPVLADPLSVRKSTKRTSVANPVQEPVPSSVQSGPEFVEPVQEPVNENTNEPALNEQRITEDNVDAATAEVIFDHDGAKIDQQEQAEEVKEAATLESEVQKVQDRAMPEDEQLKAEVEDEEKVKVDAIAEATLESDLTTEEKAEEAEETNEAKTLEDEVAQVQAHAEPEPETKLVETVRETNPEDAKVEEPVPVPADITVQQRPADHNITKIQEDMPAISETKETAKDTETEAEVLAETVETDVNTLEVPALNPGLASTDAHVPVITSIVSADEAEPKIAETQETESKDTGAEKPVEAANADLPDAEEAKPQTLQPEEAKPEETQAETPEPEETLAEEEAKVEETKAEDAKTGETQAEEAKIEEVQAVEVKPVGSKAEGPKPEEIQAEDVKVEDTKVEDTKVEDTKVEDTKVEDTKVEDTKVEDTKVEDTKVEDTKVEEIQAEDVKVEDTKVEDTKVEDTKVEDTKVEDTKVEDTKVEDTKVEDTKVEEVQVQGPKVEEPEQPTIATVTSTLVENEEAKRDEPVLSFSADKVANRPAHNSSTETVEEFPAPSAGVNAVEEPSFTAAAAPTSLPDSSPSIADNAAPRINDDDSELRSSSPPGTTEGSVAGDLNKKKNKKKKNKNKNKNRRLRSKEGLSTAGGNE</sequence>
<feature type="compositionally biased region" description="Basic and acidic residues" evidence="1">
    <location>
        <begin position="581"/>
        <end position="634"/>
    </location>
</feature>
<evidence type="ECO:0000313" key="2">
    <source>
        <dbReference type="EMBL" id="GMK55885.1"/>
    </source>
</evidence>
<feature type="region of interest" description="Disordered" evidence="1">
    <location>
        <begin position="199"/>
        <end position="239"/>
    </location>
</feature>
<feature type="compositionally biased region" description="Basic and acidic residues" evidence="1">
    <location>
        <begin position="541"/>
        <end position="567"/>
    </location>
</feature>
<dbReference type="PANTHER" id="PTHR36912:SF2">
    <property type="entry name" value="ANTIGEN 332, DBL-LIKE PROTEIN"/>
    <property type="match status" value="1"/>
</dbReference>
<dbReference type="EMBL" id="BTCM01000002">
    <property type="protein sequence ID" value="GMK55885.1"/>
    <property type="molecule type" value="Genomic_DNA"/>
</dbReference>
<feature type="compositionally biased region" description="Polar residues" evidence="1">
    <location>
        <begin position="798"/>
        <end position="808"/>
    </location>
</feature>
<feature type="compositionally biased region" description="Basic and acidic residues" evidence="1">
    <location>
        <begin position="369"/>
        <end position="393"/>
    </location>
</feature>
<keyword evidence="3" id="KW-1185">Reference proteome</keyword>
<evidence type="ECO:0000313" key="3">
    <source>
        <dbReference type="Proteomes" id="UP001222932"/>
    </source>
</evidence>
<feature type="compositionally biased region" description="Basic residues" evidence="1">
    <location>
        <begin position="817"/>
        <end position="834"/>
    </location>
</feature>
<feature type="region of interest" description="Disordered" evidence="1">
    <location>
        <begin position="303"/>
        <end position="411"/>
    </location>
</feature>
<dbReference type="PANTHER" id="PTHR36912">
    <property type="entry name" value="ANTIGEN 332, DBL-LIKE PROTEIN-RELATED"/>
    <property type="match status" value="1"/>
</dbReference>
<feature type="region of interest" description="Disordered" evidence="1">
    <location>
        <begin position="473"/>
        <end position="634"/>
    </location>
</feature>
<reference evidence="2" key="2">
    <citation type="submission" date="2023-06" db="EMBL/GenBank/DDBJ databases">
        <authorList>
            <person name="Kobayashi Y."/>
            <person name="Kayamori A."/>
            <person name="Aoki K."/>
            <person name="Shiwa Y."/>
            <person name="Fujita N."/>
            <person name="Sugita T."/>
            <person name="Iwasaki W."/>
            <person name="Tanaka N."/>
            <person name="Takashima M."/>
        </authorList>
    </citation>
    <scope>NUCLEOTIDE SEQUENCE</scope>
    <source>
        <strain evidence="2">HIS016</strain>
    </source>
</reference>
<reference evidence="2" key="1">
    <citation type="journal article" date="2023" name="BMC Genomics">
        <title>Chromosome-level genome assemblies of Cutaneotrichosporon spp. (Trichosporonales, Basidiomycota) reveal imbalanced evolution between nucleotide sequences and chromosome synteny.</title>
        <authorList>
            <person name="Kobayashi Y."/>
            <person name="Kayamori A."/>
            <person name="Aoki K."/>
            <person name="Shiwa Y."/>
            <person name="Matsutani M."/>
            <person name="Fujita N."/>
            <person name="Sugita T."/>
            <person name="Iwasaki W."/>
            <person name="Tanaka N."/>
            <person name="Takashima M."/>
        </authorList>
    </citation>
    <scope>NUCLEOTIDE SEQUENCE</scope>
    <source>
        <strain evidence="2">HIS016</strain>
    </source>
</reference>
<feature type="region of interest" description="Disordered" evidence="1">
    <location>
        <begin position="416"/>
        <end position="435"/>
    </location>
</feature>
<feature type="compositionally biased region" description="Basic and acidic residues" evidence="1">
    <location>
        <begin position="478"/>
        <end position="499"/>
    </location>
</feature>
<comment type="caution">
    <text evidence="2">The sequence shown here is derived from an EMBL/GenBank/DDBJ whole genome shotgun (WGS) entry which is preliminary data.</text>
</comment>
<feature type="compositionally biased region" description="Polar residues" evidence="1">
    <location>
        <begin position="707"/>
        <end position="716"/>
    </location>
</feature>